<keyword evidence="2" id="KW-1185">Reference proteome</keyword>
<evidence type="ECO:0000313" key="1">
    <source>
        <dbReference type="EMBL" id="ELP84780.1"/>
    </source>
</evidence>
<gene>
    <name evidence="1" type="ORF">EIN_075590</name>
</gene>
<dbReference type="KEGG" id="eiv:EIN_075590"/>
<dbReference type="Proteomes" id="UP000014680">
    <property type="component" value="Unassembled WGS sequence"/>
</dbReference>
<dbReference type="OrthoDB" id="30016at2759"/>
<dbReference type="RefSeq" id="XP_004184126.1">
    <property type="nucleotide sequence ID" value="XM_004184078.1"/>
</dbReference>
<accession>A0A0A1TW64</accession>
<dbReference type="GeneID" id="14883752"/>
<protein>
    <submittedName>
        <fullName evidence="1">Uncharacterized protein</fullName>
    </submittedName>
</protein>
<evidence type="ECO:0000313" key="2">
    <source>
        <dbReference type="Proteomes" id="UP000014680"/>
    </source>
</evidence>
<dbReference type="EMBL" id="KB207107">
    <property type="protein sequence ID" value="ELP84780.1"/>
    <property type="molecule type" value="Genomic_DNA"/>
</dbReference>
<organism evidence="1 2">
    <name type="scientific">Entamoeba invadens IP1</name>
    <dbReference type="NCBI Taxonomy" id="370355"/>
    <lineage>
        <taxon>Eukaryota</taxon>
        <taxon>Amoebozoa</taxon>
        <taxon>Evosea</taxon>
        <taxon>Archamoebae</taxon>
        <taxon>Mastigamoebida</taxon>
        <taxon>Entamoebidae</taxon>
        <taxon>Entamoeba</taxon>
    </lineage>
</organism>
<proteinExistence type="predicted"/>
<reference evidence="1 2" key="1">
    <citation type="submission" date="2012-10" db="EMBL/GenBank/DDBJ databases">
        <authorList>
            <person name="Zafar N."/>
            <person name="Inman J."/>
            <person name="Hall N."/>
            <person name="Lorenzi H."/>
            <person name="Caler E."/>
        </authorList>
    </citation>
    <scope>NUCLEOTIDE SEQUENCE [LARGE SCALE GENOMIC DNA]</scope>
    <source>
        <strain evidence="1 2">IP1</strain>
    </source>
</reference>
<dbReference type="VEuPathDB" id="AmoebaDB:EIN_075590"/>
<sequence length="131" mass="15496">MAKLEMIYMMNVFLHLKTFNDVRTFIQVSKKCLSVTDSIHVNPWFSNADDIYKYYQHFHLTTLNVNSINYNYPITPEFARNYVITNTNSEFVLKRLGYSFKILSGTLIGMSIPIFDFVQIFENLLRTHNKH</sequence>
<name>A0A0A1TW64_ENTIV</name>
<dbReference type="AlphaFoldDB" id="A0A0A1TW64"/>